<accession>Q39HV6</accession>
<dbReference type="PATRIC" id="fig|482957.22.peg.1259"/>
<feature type="region of interest" description="Disordered" evidence="1">
    <location>
        <begin position="1"/>
        <end position="23"/>
    </location>
</feature>
<feature type="region of interest" description="Disordered" evidence="1">
    <location>
        <begin position="77"/>
        <end position="101"/>
    </location>
</feature>
<feature type="compositionally biased region" description="Basic and acidic residues" evidence="1">
    <location>
        <begin position="81"/>
        <end position="92"/>
    </location>
</feature>
<dbReference type="Proteomes" id="UP000002705">
    <property type="component" value="Chromosome 1"/>
</dbReference>
<dbReference type="EMBL" id="CP000151">
    <property type="protein sequence ID" value="ABB07960.1"/>
    <property type="molecule type" value="Genomic_DNA"/>
</dbReference>
<organism evidence="2 3">
    <name type="scientific">Burkholderia lata (strain ATCC 17760 / DSM 23089 / LMG 22485 / NCIMB 9086 / R18194 / 383)</name>
    <dbReference type="NCBI Taxonomy" id="482957"/>
    <lineage>
        <taxon>Bacteria</taxon>
        <taxon>Pseudomonadati</taxon>
        <taxon>Pseudomonadota</taxon>
        <taxon>Betaproteobacteria</taxon>
        <taxon>Burkholderiales</taxon>
        <taxon>Burkholderiaceae</taxon>
        <taxon>Burkholderia</taxon>
        <taxon>Burkholderia cepacia complex</taxon>
    </lineage>
</organism>
<gene>
    <name evidence="2" type="ordered locus">Bcep18194_A4364</name>
</gene>
<dbReference type="AlphaFoldDB" id="Q39HV6"/>
<protein>
    <submittedName>
        <fullName evidence="2">Uncharacterized protein</fullName>
    </submittedName>
</protein>
<reference evidence="2" key="1">
    <citation type="submission" date="2009-01" db="EMBL/GenBank/DDBJ databases">
        <title>Complete sequence of chromosome 1 of Burkholderia sp. 383.</title>
        <authorList>
            <consortium name="US DOE Joint Genome Institute"/>
            <person name="Copeland A."/>
            <person name="Lucas S."/>
            <person name="Lapidus A."/>
            <person name="Barry K."/>
            <person name="Detter J.C."/>
            <person name="Glavina T."/>
            <person name="Hammon N."/>
            <person name="Israni S."/>
            <person name="Pitluck S."/>
            <person name="Chain P."/>
            <person name="Malfatti S."/>
            <person name="Shin M."/>
            <person name="Vergez L."/>
            <person name="Schmutz J."/>
            <person name="Larimer F."/>
            <person name="Land M."/>
            <person name="Kyrpides N."/>
            <person name="Lykidis A."/>
            <person name="Richardson P."/>
        </authorList>
    </citation>
    <scope>NUCLEOTIDE SEQUENCE</scope>
    <source>
        <strain evidence="2">383</strain>
    </source>
</reference>
<name>Q39HV6_BURL3</name>
<keyword evidence="3" id="KW-1185">Reference proteome</keyword>
<proteinExistence type="predicted"/>
<sequence>MLTRFRQCPAERHNAPRHSDDQEAAIGFEATLRIAMQIGMSIECSRAAAMEETGAAEMNYPRFTNNPIAERRRIGVTGLRDAGRRQSSDESRSTAVACVDF</sequence>
<feature type="compositionally biased region" description="Basic and acidic residues" evidence="1">
    <location>
        <begin position="9"/>
        <end position="21"/>
    </location>
</feature>
<dbReference type="KEGG" id="bur:Bcep18194_A4364"/>
<evidence type="ECO:0000313" key="3">
    <source>
        <dbReference type="Proteomes" id="UP000002705"/>
    </source>
</evidence>
<dbReference type="HOGENOM" id="CLU_2286175_0_0_4"/>
<evidence type="ECO:0000256" key="1">
    <source>
        <dbReference type="SAM" id="MobiDB-lite"/>
    </source>
</evidence>
<evidence type="ECO:0000313" key="2">
    <source>
        <dbReference type="EMBL" id="ABB07960.1"/>
    </source>
</evidence>